<organism evidence="5 6">
    <name type="scientific">Streptomyces venezuelae</name>
    <dbReference type="NCBI Taxonomy" id="54571"/>
    <lineage>
        <taxon>Bacteria</taxon>
        <taxon>Bacillati</taxon>
        <taxon>Actinomycetota</taxon>
        <taxon>Actinomycetes</taxon>
        <taxon>Kitasatosporales</taxon>
        <taxon>Streptomycetaceae</taxon>
        <taxon>Streptomyces</taxon>
    </lineage>
</organism>
<proteinExistence type="predicted"/>
<keyword evidence="2" id="KW-0238">DNA-binding</keyword>
<dbReference type="Pfam" id="PF00196">
    <property type="entry name" value="GerE"/>
    <property type="match status" value="1"/>
</dbReference>
<dbReference type="Proteomes" id="UP000325211">
    <property type="component" value="Chromosome"/>
</dbReference>
<dbReference type="PROSITE" id="PS00622">
    <property type="entry name" value="HTH_LUXR_1"/>
    <property type="match status" value="1"/>
</dbReference>
<dbReference type="PRINTS" id="PR00038">
    <property type="entry name" value="HTHLUXR"/>
</dbReference>
<name>A0A5P2D163_STRVZ</name>
<keyword evidence="1" id="KW-0805">Transcription regulation</keyword>
<evidence type="ECO:0000313" key="6">
    <source>
        <dbReference type="Proteomes" id="UP000325211"/>
    </source>
</evidence>
<dbReference type="AlphaFoldDB" id="A0A5P2D163"/>
<evidence type="ECO:0000256" key="2">
    <source>
        <dbReference type="ARBA" id="ARBA00023125"/>
    </source>
</evidence>
<dbReference type="SUPFAM" id="SSF46894">
    <property type="entry name" value="C-terminal effector domain of the bipartite response regulators"/>
    <property type="match status" value="1"/>
</dbReference>
<accession>A0A5P2D163</accession>
<dbReference type="CDD" id="cd06170">
    <property type="entry name" value="LuxR_C_like"/>
    <property type="match status" value="1"/>
</dbReference>
<keyword evidence="3" id="KW-0804">Transcription</keyword>
<dbReference type="PANTHER" id="PTHR44688">
    <property type="entry name" value="DNA-BINDING TRANSCRIPTIONAL ACTIVATOR DEVR_DOSR"/>
    <property type="match status" value="1"/>
</dbReference>
<reference evidence="5 6" key="1">
    <citation type="submission" date="2018-05" db="EMBL/GenBank/DDBJ databases">
        <title>Streptomyces venezuelae.</title>
        <authorList>
            <person name="Kim W."/>
            <person name="Lee N."/>
            <person name="Cho B.-K."/>
        </authorList>
    </citation>
    <scope>NUCLEOTIDE SEQUENCE [LARGE SCALE GENOMIC DNA]</scope>
    <source>
        <strain evidence="5 6">ATCC 21782</strain>
    </source>
</reference>
<evidence type="ECO:0000256" key="3">
    <source>
        <dbReference type="ARBA" id="ARBA00023163"/>
    </source>
</evidence>
<evidence type="ECO:0000259" key="4">
    <source>
        <dbReference type="PROSITE" id="PS50043"/>
    </source>
</evidence>
<dbReference type="InterPro" id="IPR016032">
    <property type="entry name" value="Sig_transdc_resp-reg_C-effctor"/>
</dbReference>
<dbReference type="PANTHER" id="PTHR44688:SF16">
    <property type="entry name" value="DNA-BINDING TRANSCRIPTIONAL ACTIVATOR DEVR_DOSR"/>
    <property type="match status" value="1"/>
</dbReference>
<dbReference type="EMBL" id="CP029190">
    <property type="protein sequence ID" value="QES48806.1"/>
    <property type="molecule type" value="Genomic_DNA"/>
</dbReference>
<protein>
    <recommendedName>
        <fullName evidence="4">HTH luxR-type domain-containing protein</fullName>
    </recommendedName>
</protein>
<feature type="domain" description="HTH luxR-type" evidence="4">
    <location>
        <begin position="119"/>
        <end position="184"/>
    </location>
</feature>
<dbReference type="SMART" id="SM00421">
    <property type="entry name" value="HTH_LUXR"/>
    <property type="match status" value="1"/>
</dbReference>
<dbReference type="InterPro" id="IPR000792">
    <property type="entry name" value="Tscrpt_reg_LuxR_C"/>
</dbReference>
<dbReference type="OrthoDB" id="3171430at2"/>
<dbReference type="Gene3D" id="3.40.50.2300">
    <property type="match status" value="1"/>
</dbReference>
<dbReference type="PROSITE" id="PS50043">
    <property type="entry name" value="HTH_LUXR_2"/>
    <property type="match status" value="1"/>
</dbReference>
<dbReference type="GO" id="GO:0006355">
    <property type="term" value="P:regulation of DNA-templated transcription"/>
    <property type="evidence" value="ECO:0007669"/>
    <property type="project" value="InterPro"/>
</dbReference>
<gene>
    <name evidence="5" type="ORF">DEJ50_14235</name>
</gene>
<evidence type="ECO:0000256" key="1">
    <source>
        <dbReference type="ARBA" id="ARBA00023015"/>
    </source>
</evidence>
<dbReference type="GO" id="GO:0003677">
    <property type="term" value="F:DNA binding"/>
    <property type="evidence" value="ECO:0007669"/>
    <property type="project" value="UniProtKB-KW"/>
</dbReference>
<sequence>MTEVLSAPGWEVCGREADGGMRPAAPADVVVVEAGALDADHKLAEWGSRAIALVSGEDDPFWESAAFGRVVGIIDRDDPDHGHITAVREVLSGRGWVSPELVPTLLAGRTGQFRPAEPPAAEIIRLTDRERGVANLVAEGMSNSEIAEHLTIERSTVKFHVSNVLRKLHLRDRSQVAALWHSHTAPVRFAA</sequence>
<evidence type="ECO:0000313" key="5">
    <source>
        <dbReference type="EMBL" id="QES48806.1"/>
    </source>
</evidence>